<dbReference type="SUPFAM" id="SSF52980">
    <property type="entry name" value="Restriction endonuclease-like"/>
    <property type="match status" value="1"/>
</dbReference>
<feature type="region of interest" description="Disordered" evidence="16">
    <location>
        <begin position="314"/>
        <end position="350"/>
    </location>
</feature>
<keyword evidence="14" id="KW-0469">Meiosis</keyword>
<dbReference type="Gene3D" id="3.40.50.10130">
    <property type="match status" value="1"/>
</dbReference>
<keyword evidence="13 15" id="KW-0539">Nucleus</keyword>
<evidence type="ECO:0000256" key="16">
    <source>
        <dbReference type="SAM" id="MobiDB-lite"/>
    </source>
</evidence>
<dbReference type="GO" id="GO:0048476">
    <property type="term" value="C:Holliday junction resolvase complex"/>
    <property type="evidence" value="ECO:0007669"/>
    <property type="project" value="UniProtKB-UniRule"/>
</dbReference>
<gene>
    <name evidence="18" type="ORF">WJX81_007468</name>
</gene>
<keyword evidence="7 15" id="KW-0255">Endonuclease</keyword>
<evidence type="ECO:0000256" key="14">
    <source>
        <dbReference type="ARBA" id="ARBA00023254"/>
    </source>
</evidence>
<comment type="function">
    <text evidence="15">Interacts with EME1 to form a DNA structure-specific endonuclease with substrate preference for branched DNA structures with a 5'-end at the branch nick. Typical substrates include 3'-flap structures, D-loops, replication forks and nicked Holliday junctions. May be required in mitosis for the processing of stalled or collapsed replication fork intermediates. May be required in meiosis for the repair of meiosis-specific double strand breaks subsequent to single-end invasion (SEI).</text>
</comment>
<evidence type="ECO:0000256" key="2">
    <source>
        <dbReference type="ARBA" id="ARBA00004123"/>
    </source>
</evidence>
<dbReference type="PANTHER" id="PTHR13451">
    <property type="entry name" value="CLASS II CROSSOVER JUNCTION ENDONUCLEASE MUS81"/>
    <property type="match status" value="1"/>
</dbReference>
<dbReference type="PANTHER" id="PTHR13451:SF0">
    <property type="entry name" value="CROSSOVER JUNCTION ENDONUCLEASE MUS81"/>
    <property type="match status" value="1"/>
</dbReference>
<feature type="domain" description="ERCC4" evidence="17">
    <location>
        <begin position="387"/>
        <end position="494"/>
    </location>
</feature>
<evidence type="ECO:0000256" key="11">
    <source>
        <dbReference type="ARBA" id="ARBA00023172"/>
    </source>
</evidence>
<dbReference type="GO" id="GO:0000712">
    <property type="term" value="P:resolution of meiotic recombination intermediates"/>
    <property type="evidence" value="ECO:0007669"/>
    <property type="project" value="TreeGrafter"/>
</dbReference>
<comment type="subcellular location">
    <subcellularLocation>
        <location evidence="2 15">Nucleus</location>
    </subcellularLocation>
</comment>
<dbReference type="Proteomes" id="UP001445335">
    <property type="component" value="Unassembled WGS sequence"/>
</dbReference>
<protein>
    <recommendedName>
        <fullName evidence="4 15">Crossover junction endonuclease MUS81</fullName>
        <ecNumber evidence="15">3.1.22.-</ecNumber>
    </recommendedName>
</protein>
<dbReference type="InterPro" id="IPR011335">
    <property type="entry name" value="Restrct_endonuc-II-like"/>
</dbReference>
<reference evidence="18 19" key="1">
    <citation type="journal article" date="2024" name="Nat. Commun.">
        <title>Phylogenomics reveals the evolutionary origins of lichenization in chlorophyte algae.</title>
        <authorList>
            <person name="Puginier C."/>
            <person name="Libourel C."/>
            <person name="Otte J."/>
            <person name="Skaloud P."/>
            <person name="Haon M."/>
            <person name="Grisel S."/>
            <person name="Petersen M."/>
            <person name="Berrin J.G."/>
            <person name="Delaux P.M."/>
            <person name="Dal Grande F."/>
            <person name="Keller J."/>
        </authorList>
    </citation>
    <scope>NUCLEOTIDE SEQUENCE [LARGE SCALE GENOMIC DNA]</scope>
    <source>
        <strain evidence="18 19">SAG 245.80</strain>
    </source>
</reference>
<dbReference type="InterPro" id="IPR042530">
    <property type="entry name" value="EME1/EME2_C"/>
</dbReference>
<dbReference type="EC" id="3.1.22.-" evidence="15"/>
<dbReference type="Gene3D" id="1.10.150.670">
    <property type="entry name" value="Crossover junction endonuclease EME1, DNA-binding domain"/>
    <property type="match status" value="1"/>
</dbReference>
<evidence type="ECO:0000313" key="19">
    <source>
        <dbReference type="Proteomes" id="UP001445335"/>
    </source>
</evidence>
<keyword evidence="6 15" id="KW-0479">Metal-binding</keyword>
<evidence type="ECO:0000256" key="1">
    <source>
        <dbReference type="ARBA" id="ARBA00001946"/>
    </source>
</evidence>
<evidence type="ECO:0000256" key="3">
    <source>
        <dbReference type="ARBA" id="ARBA00010015"/>
    </source>
</evidence>
<evidence type="ECO:0000259" key="17">
    <source>
        <dbReference type="SMART" id="SM00891"/>
    </source>
</evidence>
<dbReference type="InterPro" id="IPR033309">
    <property type="entry name" value="Mus81"/>
</dbReference>
<keyword evidence="11 15" id="KW-0233">DNA recombination</keyword>
<dbReference type="FunFam" id="3.40.50.10130:FF:000005">
    <property type="entry name" value="crossover junction endonuclease MUS81 isoform X1"/>
    <property type="match status" value="1"/>
</dbReference>
<dbReference type="GO" id="GO:0048257">
    <property type="term" value="F:3'-flap endonuclease activity"/>
    <property type="evidence" value="ECO:0007669"/>
    <property type="project" value="TreeGrafter"/>
</dbReference>
<evidence type="ECO:0000256" key="5">
    <source>
        <dbReference type="ARBA" id="ARBA00022722"/>
    </source>
</evidence>
<comment type="subunit">
    <text evidence="15">Interacts with EME1.</text>
</comment>
<comment type="similarity">
    <text evidence="3 15">Belongs to the XPF family.</text>
</comment>
<dbReference type="CDD" id="cd20074">
    <property type="entry name" value="XPF_nuclease_Mus81"/>
    <property type="match status" value="1"/>
</dbReference>
<evidence type="ECO:0000256" key="10">
    <source>
        <dbReference type="ARBA" id="ARBA00022842"/>
    </source>
</evidence>
<dbReference type="GO" id="GO:0046872">
    <property type="term" value="F:metal ion binding"/>
    <property type="evidence" value="ECO:0007669"/>
    <property type="project" value="UniProtKB-UniRule"/>
</dbReference>
<keyword evidence="9 15" id="KW-0378">Hydrolase</keyword>
<dbReference type="GO" id="GO:0005634">
    <property type="term" value="C:nucleus"/>
    <property type="evidence" value="ECO:0007669"/>
    <property type="project" value="UniProtKB-SubCell"/>
</dbReference>
<dbReference type="InterPro" id="IPR047416">
    <property type="entry name" value="XPF_nuclease_Mus81"/>
</dbReference>
<dbReference type="Pfam" id="PF02732">
    <property type="entry name" value="ERCC4"/>
    <property type="match status" value="1"/>
</dbReference>
<evidence type="ECO:0000256" key="6">
    <source>
        <dbReference type="ARBA" id="ARBA00022723"/>
    </source>
</evidence>
<dbReference type="Gene3D" id="1.10.150.110">
    <property type="entry name" value="DNA polymerase beta, N-terminal domain-like"/>
    <property type="match status" value="1"/>
</dbReference>
<comment type="caution">
    <text evidence="18">The sequence shown here is derived from an EMBL/GenBank/DDBJ whole genome shotgun (WGS) entry which is preliminary data.</text>
</comment>
<evidence type="ECO:0000256" key="7">
    <source>
        <dbReference type="ARBA" id="ARBA00022759"/>
    </source>
</evidence>
<evidence type="ECO:0000256" key="8">
    <source>
        <dbReference type="ARBA" id="ARBA00022763"/>
    </source>
</evidence>
<dbReference type="GO" id="GO:0003677">
    <property type="term" value="F:DNA binding"/>
    <property type="evidence" value="ECO:0007669"/>
    <property type="project" value="UniProtKB-UniRule"/>
</dbReference>
<comment type="cofactor">
    <cofactor evidence="1 15">
        <name>Mg(2+)</name>
        <dbReference type="ChEBI" id="CHEBI:18420"/>
    </cofactor>
</comment>
<evidence type="ECO:0000256" key="12">
    <source>
        <dbReference type="ARBA" id="ARBA00023204"/>
    </source>
</evidence>
<dbReference type="InterPro" id="IPR036388">
    <property type="entry name" value="WH-like_DNA-bd_sf"/>
</dbReference>
<dbReference type="SUPFAM" id="SSF47802">
    <property type="entry name" value="DNA polymerase beta, N-terminal domain-like"/>
    <property type="match status" value="1"/>
</dbReference>
<dbReference type="GO" id="GO:0031573">
    <property type="term" value="P:mitotic intra-S DNA damage checkpoint signaling"/>
    <property type="evidence" value="ECO:0007669"/>
    <property type="project" value="TreeGrafter"/>
</dbReference>
<evidence type="ECO:0000256" key="9">
    <source>
        <dbReference type="ARBA" id="ARBA00022801"/>
    </source>
</evidence>
<dbReference type="SMART" id="SM00891">
    <property type="entry name" value="ERCC4"/>
    <property type="match status" value="1"/>
</dbReference>
<name>A0AAW1RCW5_9CHLO</name>
<evidence type="ECO:0000313" key="18">
    <source>
        <dbReference type="EMBL" id="KAK9831458.1"/>
    </source>
</evidence>
<dbReference type="InterPro" id="IPR006166">
    <property type="entry name" value="ERCC4_domain"/>
</dbReference>
<evidence type="ECO:0000256" key="13">
    <source>
        <dbReference type="ARBA" id="ARBA00023242"/>
    </source>
</evidence>
<dbReference type="InterPro" id="IPR047417">
    <property type="entry name" value="WHD_MUS81"/>
</dbReference>
<dbReference type="Gene3D" id="1.10.10.10">
    <property type="entry name" value="Winged helix-like DNA-binding domain superfamily/Winged helix DNA-binding domain"/>
    <property type="match status" value="1"/>
</dbReference>
<keyword evidence="19" id="KW-1185">Reference proteome</keyword>
<keyword evidence="10 15" id="KW-0460">Magnesium</keyword>
<keyword evidence="5 15" id="KW-0540">Nuclease</keyword>
<dbReference type="CDD" id="cd21036">
    <property type="entry name" value="WH_MUS81"/>
    <property type="match status" value="1"/>
</dbReference>
<dbReference type="GO" id="GO:0006308">
    <property type="term" value="P:DNA catabolic process"/>
    <property type="evidence" value="ECO:0007669"/>
    <property type="project" value="UniProtKB-UniRule"/>
</dbReference>
<keyword evidence="12 15" id="KW-0234">DNA repair</keyword>
<dbReference type="InterPro" id="IPR027421">
    <property type="entry name" value="DNA_pol_lamdba_lyase_dom_sf"/>
</dbReference>
<dbReference type="EMBL" id="JALJOU010000046">
    <property type="protein sequence ID" value="KAK9831458.1"/>
    <property type="molecule type" value="Genomic_DNA"/>
</dbReference>
<keyword evidence="8 15" id="KW-0227">DNA damage</keyword>
<evidence type="ECO:0000256" key="4">
    <source>
        <dbReference type="ARBA" id="ARBA00017114"/>
    </source>
</evidence>
<dbReference type="GO" id="GO:0008821">
    <property type="term" value="F:crossover junction DNA endonuclease activity"/>
    <property type="evidence" value="ECO:0007669"/>
    <property type="project" value="UniProtKB-UniRule"/>
</dbReference>
<sequence>MALRSTQDHMGQQERCSHTANLVIAHFLEAVRNFYRTGNADPNKVKVLRDAARSVRDHPARIWSGDMLEECRGIGAQFRAMIENNLWQLAPPEPPTVAEVAEEASRQLSLKAAAKAHNKRKAEAAKAAAAKDEVARLAQHATMREERAEAIAERLADASVTHMWQGGPEPMDFEALNSDLVMPLHVARSAAAAGKRHKIAACAKEKGYLPGRGTANYAFLVCLLEAKRVGQESLTKDELIDRADASGLTNRPVRGTGNAARAQSGLQFHYDGWSSFKQLTAADPPLVTKRGRPMKISLTPEGAALAERLAVDAEQQRGSAGAGGPDRVLASQGSGSLARRGSEHSGLASRGAWRLPGVGGEWGVEERDIRVPPLPPGARFADVYEVVLVLDHREQFGRRGGGAGRLEMHAEAAAQLRNLGVTVDTRQAEAGDAMWIARARLGAPRAEYVLDAIVERKSVADLLASVKGGRYEKQKYSLRRCGLRRLMYLIEGVPEAETAGVDLKIVRTAGYATEVIDGFQVLRTESAGATFRLYARITQCLQAKYGPLTADHPAVERAGAAEPLPTWAQFSARVAAAKKLTVRDVWGLMLTSLPGVGSELAEAVLRAYPTPLSLWRAYAAAQSAASAAGQPAGPAAAAVLAGLPVSAHRKVSPAQAAKVFGGLFACGWQAAAAR</sequence>
<accession>A0AAW1RCW5</accession>
<evidence type="ECO:0000256" key="15">
    <source>
        <dbReference type="RuleBase" id="RU369042"/>
    </source>
</evidence>
<proteinExistence type="inferred from homology"/>
<organism evidence="18 19">
    <name type="scientific">Elliptochloris bilobata</name>
    <dbReference type="NCBI Taxonomy" id="381761"/>
    <lineage>
        <taxon>Eukaryota</taxon>
        <taxon>Viridiplantae</taxon>
        <taxon>Chlorophyta</taxon>
        <taxon>core chlorophytes</taxon>
        <taxon>Trebouxiophyceae</taxon>
        <taxon>Trebouxiophyceae incertae sedis</taxon>
        <taxon>Elliptochloris clade</taxon>
        <taxon>Elliptochloris</taxon>
    </lineage>
</organism>
<dbReference type="GO" id="GO:0000727">
    <property type="term" value="P:double-strand break repair via break-induced replication"/>
    <property type="evidence" value="ECO:0007669"/>
    <property type="project" value="UniProtKB-UniRule"/>
</dbReference>
<dbReference type="AlphaFoldDB" id="A0AAW1RCW5"/>